<protein>
    <submittedName>
        <fullName evidence="1">Uncharacterized protein</fullName>
    </submittedName>
</protein>
<dbReference type="Proteomes" id="UP000501690">
    <property type="component" value="Linkage Group LG6"/>
</dbReference>
<evidence type="ECO:0000313" key="1">
    <source>
        <dbReference type="EMBL" id="QCD97680.1"/>
    </source>
</evidence>
<organism evidence="1 2">
    <name type="scientific">Vigna unguiculata</name>
    <name type="common">Cowpea</name>
    <dbReference type="NCBI Taxonomy" id="3917"/>
    <lineage>
        <taxon>Eukaryota</taxon>
        <taxon>Viridiplantae</taxon>
        <taxon>Streptophyta</taxon>
        <taxon>Embryophyta</taxon>
        <taxon>Tracheophyta</taxon>
        <taxon>Spermatophyta</taxon>
        <taxon>Magnoliopsida</taxon>
        <taxon>eudicotyledons</taxon>
        <taxon>Gunneridae</taxon>
        <taxon>Pentapetalae</taxon>
        <taxon>rosids</taxon>
        <taxon>fabids</taxon>
        <taxon>Fabales</taxon>
        <taxon>Fabaceae</taxon>
        <taxon>Papilionoideae</taxon>
        <taxon>50 kb inversion clade</taxon>
        <taxon>NPAAA clade</taxon>
        <taxon>indigoferoid/millettioid clade</taxon>
        <taxon>Phaseoleae</taxon>
        <taxon>Vigna</taxon>
    </lineage>
</organism>
<gene>
    <name evidence="1" type="ORF">DEO72_LG6g2391</name>
</gene>
<accession>A0A4D6MAA7</accession>
<evidence type="ECO:0000313" key="2">
    <source>
        <dbReference type="Proteomes" id="UP000501690"/>
    </source>
</evidence>
<dbReference type="AlphaFoldDB" id="A0A4D6MAA7"/>
<sequence length="94" mass="10776">MQNGKLLLYLLQEESYGGTGRTASRKYGQPKYCSTRPNKNALALTVSQAEEEPFLIIVRETEPSPPFIHAFKVQGDRWHRMLFMTLAWNIAADF</sequence>
<name>A0A4D6MAA7_VIGUN</name>
<keyword evidence="2" id="KW-1185">Reference proteome</keyword>
<dbReference type="EMBL" id="CP039350">
    <property type="protein sequence ID" value="QCD97680.1"/>
    <property type="molecule type" value="Genomic_DNA"/>
</dbReference>
<proteinExistence type="predicted"/>
<reference evidence="1 2" key="1">
    <citation type="submission" date="2019-04" db="EMBL/GenBank/DDBJ databases">
        <title>An improved genome assembly and genetic linkage map for asparagus bean, Vigna unguiculata ssp. sesquipedialis.</title>
        <authorList>
            <person name="Xia Q."/>
            <person name="Zhang R."/>
            <person name="Dong Y."/>
        </authorList>
    </citation>
    <scope>NUCLEOTIDE SEQUENCE [LARGE SCALE GENOMIC DNA]</scope>
    <source>
        <tissue evidence="1">Leaf</tissue>
    </source>
</reference>